<organism evidence="2 3">
    <name type="scientific">Polyangium jinanense</name>
    <dbReference type="NCBI Taxonomy" id="2829994"/>
    <lineage>
        <taxon>Bacteria</taxon>
        <taxon>Pseudomonadati</taxon>
        <taxon>Myxococcota</taxon>
        <taxon>Polyangia</taxon>
        <taxon>Polyangiales</taxon>
        <taxon>Polyangiaceae</taxon>
        <taxon>Polyangium</taxon>
    </lineage>
</organism>
<accession>A0A9X3X1N4</accession>
<feature type="region of interest" description="Disordered" evidence="1">
    <location>
        <begin position="27"/>
        <end position="92"/>
    </location>
</feature>
<evidence type="ECO:0000256" key="1">
    <source>
        <dbReference type="SAM" id="MobiDB-lite"/>
    </source>
</evidence>
<gene>
    <name evidence="2" type="ORF">KEG57_04545</name>
</gene>
<dbReference type="RefSeq" id="WP_272417804.1">
    <property type="nucleotide sequence ID" value="NZ_JAGTJJ010000001.1"/>
</dbReference>
<evidence type="ECO:0000313" key="3">
    <source>
        <dbReference type="Proteomes" id="UP001151081"/>
    </source>
</evidence>
<comment type="caution">
    <text evidence="2">The sequence shown here is derived from an EMBL/GenBank/DDBJ whole genome shotgun (WGS) entry which is preliminary data.</text>
</comment>
<name>A0A9X3X1N4_9BACT</name>
<evidence type="ECO:0000313" key="2">
    <source>
        <dbReference type="EMBL" id="MDC3979756.1"/>
    </source>
</evidence>
<dbReference type="AlphaFoldDB" id="A0A9X3X1N4"/>
<proteinExistence type="predicted"/>
<dbReference type="Proteomes" id="UP001151081">
    <property type="component" value="Unassembled WGS sequence"/>
</dbReference>
<feature type="compositionally biased region" description="Low complexity" evidence="1">
    <location>
        <begin position="42"/>
        <end position="65"/>
    </location>
</feature>
<protein>
    <submittedName>
        <fullName evidence="2">Uncharacterized protein</fullName>
    </submittedName>
</protein>
<dbReference type="SUPFAM" id="SSF53850">
    <property type="entry name" value="Periplasmic binding protein-like II"/>
    <property type="match status" value="1"/>
</dbReference>
<dbReference type="EMBL" id="JAGTJJ010000001">
    <property type="protein sequence ID" value="MDC3979756.1"/>
    <property type="molecule type" value="Genomic_DNA"/>
</dbReference>
<reference evidence="2 3" key="1">
    <citation type="submission" date="2021-04" db="EMBL/GenBank/DDBJ databases">
        <title>Genome analysis of Polyangium sp.</title>
        <authorList>
            <person name="Li Y."/>
            <person name="Wang J."/>
        </authorList>
    </citation>
    <scope>NUCLEOTIDE SEQUENCE [LARGE SCALE GENOMIC DNA]</scope>
    <source>
        <strain evidence="2 3">SDU14</strain>
    </source>
</reference>
<sequence length="514" mass="51486">MRQKIVFVLLICLLGGFGAIFVTRSRAPHTAPPPPKGEAADAALPVPSGSASAGPGTSAVASAGPVPGTSASAGPVPVANGSSSAGAPPVDAKPQALLDRPLKVVSLGWELAAPGMLANEGQTPGPKSVFTAAGLDVRISVSDAMSAVEEALARGGGDENGADVAVVPLPTFIAAYERLRALSPEVFFVAGFSRGREAFAAKDGLPSGPVKGDVTLVGTPGAPSTFVGLFLLDVAGVPSANVKVVAPGSHDEKEAGFVAFDRTEMGADGAAGRKIVLTTADAPRLVPLVAVAPRGLVADKERALVALAKGLLEGQKKLATDPPGGARIVAAAKGAPEPLTLLRRLGDVAPASIGDNARMAGLSGRGALTLTTLFQRSWQLYRGASVLATPPPEAPPIATNVIAALARSGALPGGDAKAEAGKGKLEEGAKPLVVFRQEKLDEEALIDTIGLLAAVFERSVVRVSVTSGAGVDGAKTKKVIEAAAGRFDLESGKLVAPKKAGAKGAAVVEVMALP</sequence>
<keyword evidence="3" id="KW-1185">Reference proteome</keyword>